<dbReference type="RefSeq" id="XP_011387306.1">
    <property type="nucleotide sequence ID" value="XM_011389004.1"/>
</dbReference>
<protein>
    <submittedName>
        <fullName evidence="1">Uncharacterized protein</fullName>
    </submittedName>
</protein>
<reference evidence="1 2" key="1">
    <citation type="journal article" date="2006" name="Nature">
        <title>Insights from the genome of the biotrophic fungal plant pathogen Ustilago maydis.</title>
        <authorList>
            <person name="Kamper J."/>
            <person name="Kahmann R."/>
            <person name="Bolker M."/>
            <person name="Ma L.J."/>
            <person name="Brefort T."/>
            <person name="Saville B.J."/>
            <person name="Banuett F."/>
            <person name="Kronstad J.W."/>
            <person name="Gold S.E."/>
            <person name="Muller O."/>
            <person name="Perlin M.H."/>
            <person name="Wosten H.A."/>
            <person name="de Vries R."/>
            <person name="Ruiz-Herrera J."/>
            <person name="Reynaga-Pena C.G."/>
            <person name="Snetselaar K."/>
            <person name="McCann M."/>
            <person name="Perez-Martin J."/>
            <person name="Feldbrugge M."/>
            <person name="Basse C.W."/>
            <person name="Steinberg G."/>
            <person name="Ibeas J.I."/>
            <person name="Holloman W."/>
            <person name="Guzman P."/>
            <person name="Farman M."/>
            <person name="Stajich J.E."/>
            <person name="Sentandreu R."/>
            <person name="Gonzalez-Prieto J.M."/>
            <person name="Kennell J.C."/>
            <person name="Molina L."/>
            <person name="Schirawski J."/>
            <person name="Mendoza-Mendoza A."/>
            <person name="Greilinger D."/>
            <person name="Munch K."/>
            <person name="Rossel N."/>
            <person name="Scherer M."/>
            <person name="Vranes M."/>
            <person name="Ladendorf O."/>
            <person name="Vincon V."/>
            <person name="Fuchs U."/>
            <person name="Sandrock B."/>
            <person name="Meng S."/>
            <person name="Ho E.C."/>
            <person name="Cahill M.J."/>
            <person name="Boyce K.J."/>
            <person name="Klose J."/>
            <person name="Klosterman S.J."/>
            <person name="Deelstra H.J."/>
            <person name="Ortiz-Castellanos L."/>
            <person name="Li W."/>
            <person name="Sanchez-Alonso P."/>
            <person name="Schreier P.H."/>
            <person name="Hauser-Hahn I."/>
            <person name="Vaupel M."/>
            <person name="Koopmann E."/>
            <person name="Friedrich G."/>
            <person name="Voss H."/>
            <person name="Schluter T."/>
            <person name="Margolis J."/>
            <person name="Platt D."/>
            <person name="Swimmer C."/>
            <person name="Gnirke A."/>
            <person name="Chen F."/>
            <person name="Vysotskaia V."/>
            <person name="Mannhaupt G."/>
            <person name="Guldener U."/>
            <person name="Munsterkotter M."/>
            <person name="Haase D."/>
            <person name="Oesterheld M."/>
            <person name="Mewes H.W."/>
            <person name="Mauceli E.W."/>
            <person name="DeCaprio D."/>
            <person name="Wade C.M."/>
            <person name="Butler J."/>
            <person name="Young S."/>
            <person name="Jaffe D.B."/>
            <person name="Calvo S."/>
            <person name="Nusbaum C."/>
            <person name="Galagan J."/>
            <person name="Birren B.W."/>
        </authorList>
    </citation>
    <scope>NUCLEOTIDE SEQUENCE [LARGE SCALE GENOMIC DNA]</scope>
    <source>
        <strain evidence="2">DSM 14603 / FGSC 9021 / UM521</strain>
    </source>
</reference>
<organism evidence="1 2">
    <name type="scientific">Mycosarcoma maydis</name>
    <name type="common">Corn smut fungus</name>
    <name type="synonym">Ustilago maydis</name>
    <dbReference type="NCBI Taxonomy" id="5270"/>
    <lineage>
        <taxon>Eukaryota</taxon>
        <taxon>Fungi</taxon>
        <taxon>Dikarya</taxon>
        <taxon>Basidiomycota</taxon>
        <taxon>Ustilaginomycotina</taxon>
        <taxon>Ustilaginomycetes</taxon>
        <taxon>Ustilaginales</taxon>
        <taxon>Ustilaginaceae</taxon>
        <taxon>Mycosarcoma</taxon>
    </lineage>
</organism>
<dbReference type="STRING" id="237631.A0A0D1E6L3"/>
<dbReference type="InterPro" id="IPR019531">
    <property type="entry name" value="Pmp4"/>
</dbReference>
<dbReference type="GO" id="GO:0005778">
    <property type="term" value="C:peroxisomal membrane"/>
    <property type="evidence" value="ECO:0000318"/>
    <property type="project" value="GO_Central"/>
</dbReference>
<proteinExistence type="predicted"/>
<evidence type="ECO:0000313" key="1">
    <source>
        <dbReference type="EMBL" id="KIS71544.1"/>
    </source>
</evidence>
<accession>A0A0D1E6L3</accession>
<dbReference type="AlphaFoldDB" id="A0A0D1E6L3"/>
<evidence type="ECO:0000313" key="2">
    <source>
        <dbReference type="Proteomes" id="UP000000561"/>
    </source>
</evidence>
<dbReference type="PANTHER" id="PTHR15460:SF3">
    <property type="entry name" value="PEROXISOMAL MEMBRANE PROTEIN 4"/>
    <property type="match status" value="1"/>
</dbReference>
<keyword evidence="2" id="KW-1185">Reference proteome</keyword>
<dbReference type="KEGG" id="uma:UMAG_01437"/>
<dbReference type="GeneID" id="23562461"/>
<dbReference type="PANTHER" id="PTHR15460">
    <property type="entry name" value="PEROXISOMAL MEMBRANE PROTEIN 4"/>
    <property type="match status" value="1"/>
</dbReference>
<name>A0A0D1E6L3_MYCMD</name>
<dbReference type="OrthoDB" id="2551326at2759"/>
<dbReference type="Proteomes" id="UP000000561">
    <property type="component" value="Chromosome 2"/>
</dbReference>
<dbReference type="VEuPathDB" id="FungiDB:UMAG_01437"/>
<dbReference type="eggNOG" id="ENOG502R35X">
    <property type="taxonomic scope" value="Eukaryota"/>
</dbReference>
<gene>
    <name evidence="1" type="ORF">UMAG_01437</name>
</gene>
<sequence length="248" mass="26143">MKLTKCTSILLPDIYLPPVFNNVSLQYKRAVGNPVVSHTLVATKTAINTAVRLRLSHSLVMVIIYGNINSVQKLKKAARGIATACLQHAFHNGLVAFIYTALVLTLASVRKQNNGRIVGIPSNSKVESLLAGLVAGGAAFSLDQSAVALQIFAFVLGRGVQSVLPGIAAPINKTDSAILTASASTPVPIKPAKKMLYRPPSSHAITVSGALVYAAVLTMHSHGHDRLNSGLSRSLMPIYGKFGRSVAA</sequence>
<dbReference type="EMBL" id="CM003141">
    <property type="protein sequence ID" value="KIS71544.1"/>
    <property type="molecule type" value="Genomic_DNA"/>
</dbReference>
<dbReference type="InParanoid" id="A0A0D1E6L3"/>